<dbReference type="GO" id="GO:0051536">
    <property type="term" value="F:iron-sulfur cluster binding"/>
    <property type="evidence" value="ECO:0007669"/>
    <property type="project" value="UniProtKB-KW"/>
</dbReference>
<keyword evidence="2" id="KW-0479">Metal-binding</keyword>
<dbReference type="AlphaFoldDB" id="A0A645CLJ1"/>
<comment type="caution">
    <text evidence="5">The sequence shown here is derived from an EMBL/GenBank/DDBJ whole genome shotgun (WGS) entry which is preliminary data.</text>
</comment>
<evidence type="ECO:0000256" key="1">
    <source>
        <dbReference type="ARBA" id="ARBA00005806"/>
    </source>
</evidence>
<evidence type="ECO:0000256" key="3">
    <source>
        <dbReference type="ARBA" id="ARBA00023004"/>
    </source>
</evidence>
<protein>
    <submittedName>
        <fullName evidence="5">(R)-2-hydroxyisocaproyl-CoA dehydratase beta subunit</fullName>
        <ecNumber evidence="5">4.2.1.157</ecNumber>
    </submittedName>
</protein>
<dbReference type="EMBL" id="VSSQ01028193">
    <property type="protein sequence ID" value="MPM77807.1"/>
    <property type="molecule type" value="Genomic_DNA"/>
</dbReference>
<dbReference type="InterPro" id="IPR010327">
    <property type="entry name" value="FldB/FldC_alpha/beta"/>
</dbReference>
<comment type="similarity">
    <text evidence="1">Belongs to the FldB/FldC dehydratase alpha/beta subunit family.</text>
</comment>
<reference evidence="5" key="1">
    <citation type="submission" date="2019-08" db="EMBL/GenBank/DDBJ databases">
        <authorList>
            <person name="Kucharzyk K."/>
            <person name="Murdoch R.W."/>
            <person name="Higgins S."/>
            <person name="Loffler F."/>
        </authorList>
    </citation>
    <scope>NUCLEOTIDE SEQUENCE</scope>
</reference>
<keyword evidence="4" id="KW-0411">Iron-sulfur</keyword>
<dbReference type="PANTHER" id="PTHR30548:SF5">
    <property type="entry name" value="SUBUNIT OF OXYGEN-SENSITIVE 2-HYDROXYISOCAPROYL-COA DEHYDRATASE"/>
    <property type="match status" value="1"/>
</dbReference>
<evidence type="ECO:0000256" key="2">
    <source>
        <dbReference type="ARBA" id="ARBA00022723"/>
    </source>
</evidence>
<keyword evidence="5" id="KW-0456">Lyase</keyword>
<evidence type="ECO:0000256" key="4">
    <source>
        <dbReference type="ARBA" id="ARBA00023014"/>
    </source>
</evidence>
<dbReference type="Gene3D" id="3.40.50.11900">
    <property type="match status" value="1"/>
</dbReference>
<keyword evidence="3" id="KW-0408">Iron</keyword>
<accession>A0A645CLJ1</accession>
<dbReference type="GO" id="GO:0016829">
    <property type="term" value="F:lyase activity"/>
    <property type="evidence" value="ECO:0007669"/>
    <property type="project" value="UniProtKB-KW"/>
</dbReference>
<dbReference type="EC" id="4.2.1.157" evidence="5"/>
<dbReference type="Pfam" id="PF06050">
    <property type="entry name" value="HGD-D"/>
    <property type="match status" value="1"/>
</dbReference>
<dbReference type="SMR" id="A0A645CLJ1"/>
<dbReference type="PANTHER" id="PTHR30548">
    <property type="entry name" value="2-HYDROXYGLUTARYL-COA DEHYDRATASE, D-COMPONENT-RELATED"/>
    <property type="match status" value="1"/>
</dbReference>
<organism evidence="5">
    <name type="scientific">bioreactor metagenome</name>
    <dbReference type="NCBI Taxonomy" id="1076179"/>
    <lineage>
        <taxon>unclassified sequences</taxon>
        <taxon>metagenomes</taxon>
        <taxon>ecological metagenomes</taxon>
    </lineage>
</organism>
<proteinExistence type="inferred from homology"/>
<dbReference type="GO" id="GO:0046872">
    <property type="term" value="F:metal ion binding"/>
    <property type="evidence" value="ECO:0007669"/>
    <property type="project" value="UniProtKB-KW"/>
</dbReference>
<sequence length="89" mass="10395">MEDQRGCPFLYEAEKSRGSMLTDMVRANRADAVITFLMKFCDPDEFDYPVYKKELEAANIPQLYLEVEQQMDSFGQVRTRIQSMAEILM</sequence>
<name>A0A645CLJ1_9ZZZZ</name>
<evidence type="ECO:0000313" key="5">
    <source>
        <dbReference type="EMBL" id="MPM77807.1"/>
    </source>
</evidence>
<gene>
    <name evidence="5" type="primary">hadC_4</name>
    <name evidence="5" type="ORF">SDC9_124815</name>
</gene>